<dbReference type="CDD" id="cd12797">
    <property type="entry name" value="M23_peptidase"/>
    <property type="match status" value="1"/>
</dbReference>
<dbReference type="Gene3D" id="2.70.70.10">
    <property type="entry name" value="Glucose Permease (Domain IIA)"/>
    <property type="match status" value="1"/>
</dbReference>
<dbReference type="SUPFAM" id="SSF51261">
    <property type="entry name" value="Duplicated hybrid motif"/>
    <property type="match status" value="1"/>
</dbReference>
<dbReference type="AlphaFoldDB" id="V8CED8"/>
<dbReference type="HOGENOM" id="CLU_688449_0_0_7"/>
<dbReference type="InterPro" id="IPR016047">
    <property type="entry name" value="M23ase_b-sheet_dom"/>
</dbReference>
<dbReference type="EMBL" id="AZJI01000001">
    <property type="protein sequence ID" value="ETD25091.1"/>
    <property type="molecule type" value="Genomic_DNA"/>
</dbReference>
<name>V8CED8_9HELI</name>
<organism evidence="5 6">
    <name type="scientific">Helicobacter macacae MIT 99-5501</name>
    <dbReference type="NCBI Taxonomy" id="1357400"/>
    <lineage>
        <taxon>Bacteria</taxon>
        <taxon>Pseudomonadati</taxon>
        <taxon>Campylobacterota</taxon>
        <taxon>Epsilonproteobacteria</taxon>
        <taxon>Campylobacterales</taxon>
        <taxon>Helicobacteraceae</taxon>
        <taxon>Helicobacter</taxon>
    </lineage>
</organism>
<gene>
    <name evidence="5" type="ORF">HMPREF2086_00426</name>
</gene>
<evidence type="ECO:0000313" key="6">
    <source>
        <dbReference type="Proteomes" id="UP000018731"/>
    </source>
</evidence>
<dbReference type="PATRIC" id="fig|1357400.3.peg.578"/>
<comment type="caution">
    <text evidence="5">The sequence shown here is derived from an EMBL/GenBank/DDBJ whole genome shotgun (WGS) entry which is preliminary data.</text>
</comment>
<evidence type="ECO:0000256" key="3">
    <source>
        <dbReference type="SAM" id="MobiDB-lite"/>
    </source>
</evidence>
<feature type="region of interest" description="Disordered" evidence="3">
    <location>
        <begin position="276"/>
        <end position="318"/>
    </location>
</feature>
<dbReference type="PROSITE" id="PS51257">
    <property type="entry name" value="PROKAR_LIPOPROTEIN"/>
    <property type="match status" value="1"/>
</dbReference>
<dbReference type="Pfam" id="PF01551">
    <property type="entry name" value="Peptidase_M23"/>
    <property type="match status" value="1"/>
</dbReference>
<dbReference type="Proteomes" id="UP000018731">
    <property type="component" value="Unassembled WGS sequence"/>
</dbReference>
<keyword evidence="6" id="KW-1185">Reference proteome</keyword>
<dbReference type="GO" id="GO:0004222">
    <property type="term" value="F:metalloendopeptidase activity"/>
    <property type="evidence" value="ECO:0007669"/>
    <property type="project" value="TreeGrafter"/>
</dbReference>
<evidence type="ECO:0000313" key="5">
    <source>
        <dbReference type="EMBL" id="ETD25091.1"/>
    </source>
</evidence>
<feature type="domain" description="M23ase beta-sheet core" evidence="4">
    <location>
        <begin position="376"/>
        <end position="442"/>
    </location>
</feature>
<sequence>MAKSSLAHKPKRLQIVSSAFGSVLLSLGACALLVGLSPLSANTKSIKDIEKDIQDNKAKLQQKAQEERKISNRLTTLGNTINERKRQITKLREQITFIQKNITQNQSQNQTQERRLDGLRKALRTLEEEKSKIQFYIANLIIKDLTFQLVLDKQSVISPDDVILEDIFEILTKQTKEKIVGLSEKQGKIAEQIGSITKNIDEITHLIGTQQNRKEQLQRMINEQNLLNEKLQAELNDYNERLLQISKERDGLDNILQELNIIKAKTQKEIEKERQKAIAAEKERQEKERLEREKQAKSQQATTPQAQTPAPPTKEAPKILQVANSYKDVPVMKYTGPKTISPLEYYTVEQTFGQYNDPVYNLKVFNQSITLISKVPNAVVQNIFEGKVVFAKEVSSMLKKVVVIEHGNEIFTIYSQLDKIAPTVKPGFIVKKGYTIGRVSQRLGLEITQKDKHIDPLEVISKSK</sequence>
<reference evidence="5 6" key="1">
    <citation type="journal article" date="2014" name="Genome Announc.">
        <title>Draft genome sequences of six enterohepatic helicobacter species isolated from humans and one from rhesus macaques.</title>
        <authorList>
            <person name="Shen Z."/>
            <person name="Sheh A."/>
            <person name="Young S.K."/>
            <person name="Abouelliel A."/>
            <person name="Ward D.V."/>
            <person name="Earl A.M."/>
            <person name="Fox J.G."/>
        </authorList>
    </citation>
    <scope>NUCLEOTIDE SEQUENCE [LARGE SCALE GENOMIC DNA]</scope>
    <source>
        <strain evidence="5 6">MIT 99-5501</strain>
    </source>
</reference>
<proteinExistence type="predicted"/>
<protein>
    <recommendedName>
        <fullName evidence="4">M23ase beta-sheet core domain-containing protein</fullName>
    </recommendedName>
</protein>
<accession>V8CED8</accession>
<dbReference type="Gene3D" id="1.10.287.2610">
    <property type="match status" value="1"/>
</dbReference>
<dbReference type="OrthoDB" id="5372565at2"/>
<feature type="coiled-coil region" evidence="2">
    <location>
        <begin position="46"/>
        <end position="139"/>
    </location>
</feature>
<feature type="compositionally biased region" description="Low complexity" evidence="3">
    <location>
        <begin position="297"/>
        <end position="308"/>
    </location>
</feature>
<dbReference type="PANTHER" id="PTHR21666:SF289">
    <property type="entry name" value="L-ALA--D-GLU ENDOPEPTIDASE"/>
    <property type="match status" value="1"/>
</dbReference>
<evidence type="ECO:0000256" key="2">
    <source>
        <dbReference type="SAM" id="Coils"/>
    </source>
</evidence>
<dbReference type="STRING" id="1357400.HMPREF2086_00426"/>
<evidence type="ECO:0000256" key="1">
    <source>
        <dbReference type="ARBA" id="ARBA00022729"/>
    </source>
</evidence>
<dbReference type="InterPro" id="IPR011055">
    <property type="entry name" value="Dup_hybrid_motif"/>
</dbReference>
<evidence type="ECO:0000259" key="4">
    <source>
        <dbReference type="Pfam" id="PF01551"/>
    </source>
</evidence>
<keyword evidence="1" id="KW-0732">Signal</keyword>
<keyword evidence="2" id="KW-0175">Coiled coil</keyword>
<dbReference type="eggNOG" id="COG4942">
    <property type="taxonomic scope" value="Bacteria"/>
</dbReference>
<dbReference type="RefSeq" id="WP_023927106.1">
    <property type="nucleotide sequence ID" value="NZ_KI669454.1"/>
</dbReference>
<feature type="compositionally biased region" description="Basic and acidic residues" evidence="3">
    <location>
        <begin position="276"/>
        <end position="296"/>
    </location>
</feature>
<dbReference type="PANTHER" id="PTHR21666">
    <property type="entry name" value="PEPTIDASE-RELATED"/>
    <property type="match status" value="1"/>
</dbReference>
<dbReference type="InterPro" id="IPR050570">
    <property type="entry name" value="Cell_wall_metabolism_enzyme"/>
</dbReference>